<keyword evidence="2" id="KW-0812">Transmembrane</keyword>
<feature type="compositionally biased region" description="Basic and acidic residues" evidence="1">
    <location>
        <begin position="1"/>
        <end position="20"/>
    </location>
</feature>
<feature type="region of interest" description="Disordered" evidence="1">
    <location>
        <begin position="1"/>
        <end position="29"/>
    </location>
</feature>
<gene>
    <name evidence="4" type="ORF">FNZ23_28665</name>
</gene>
<reference evidence="4 5" key="1">
    <citation type="submission" date="2019-07" db="EMBL/GenBank/DDBJ databases">
        <title>Draft genome for Streptomyces benahoarensis MZ03-48.</title>
        <authorList>
            <person name="Gonzalez-Pimentel J.L."/>
        </authorList>
    </citation>
    <scope>NUCLEOTIDE SEQUENCE [LARGE SCALE GENOMIC DNA]</scope>
    <source>
        <strain evidence="4 5">MZ03-48</strain>
    </source>
</reference>
<dbReference type="Pfam" id="PF19803">
    <property type="entry name" value="DUF6286"/>
    <property type="match status" value="1"/>
</dbReference>
<protein>
    <recommendedName>
        <fullName evidence="3">DUF6286 domain-containing protein</fullName>
    </recommendedName>
</protein>
<name>A0A553XVT9_9ACTN</name>
<evidence type="ECO:0000256" key="2">
    <source>
        <dbReference type="SAM" id="Phobius"/>
    </source>
</evidence>
<proteinExistence type="predicted"/>
<dbReference type="Proteomes" id="UP000320888">
    <property type="component" value="Unassembled WGS sequence"/>
</dbReference>
<dbReference type="EMBL" id="VKLS01000688">
    <property type="protein sequence ID" value="TSB21106.1"/>
    <property type="molecule type" value="Genomic_DNA"/>
</dbReference>
<organism evidence="4 5">
    <name type="scientific">Streptomyces benahoarensis</name>
    <dbReference type="NCBI Taxonomy" id="2595054"/>
    <lineage>
        <taxon>Bacteria</taxon>
        <taxon>Bacillati</taxon>
        <taxon>Actinomycetota</taxon>
        <taxon>Actinomycetes</taxon>
        <taxon>Kitasatosporales</taxon>
        <taxon>Streptomycetaceae</taxon>
        <taxon>Streptomyces</taxon>
    </lineage>
</organism>
<evidence type="ECO:0000313" key="4">
    <source>
        <dbReference type="EMBL" id="TSB21106.1"/>
    </source>
</evidence>
<evidence type="ECO:0000259" key="3">
    <source>
        <dbReference type="Pfam" id="PF19803"/>
    </source>
</evidence>
<comment type="caution">
    <text evidence="4">The sequence shown here is derived from an EMBL/GenBank/DDBJ whole genome shotgun (WGS) entry which is preliminary data.</text>
</comment>
<evidence type="ECO:0000256" key="1">
    <source>
        <dbReference type="SAM" id="MobiDB-lite"/>
    </source>
</evidence>
<feature type="domain" description="DUF6286" evidence="3">
    <location>
        <begin position="99"/>
        <end position="203"/>
    </location>
</feature>
<keyword evidence="2" id="KW-0472">Membrane</keyword>
<dbReference type="AlphaFoldDB" id="A0A553XVT9"/>
<sequence>MSDDARAAPRRTVTLEKHPEPAPAAPGHGRARRFWSARRLPSVVVALLALAGAGLLLYDVAAVRADRPAMVWRRRLADELATRPLDDPWVLGGAAAAMAVGLWLLVLALTPGLRKVLPMRRATPDVRAGLDRAAAALVLRDRAMEVSGVQSVKVTAGRRKVKVAAVSHFREPDRVRADLDAVLGEGMHGLGLARPLRRSVHVRRPKKR</sequence>
<keyword evidence="2" id="KW-1133">Transmembrane helix</keyword>
<evidence type="ECO:0000313" key="5">
    <source>
        <dbReference type="Proteomes" id="UP000320888"/>
    </source>
</evidence>
<dbReference type="RefSeq" id="WP_143944794.1">
    <property type="nucleotide sequence ID" value="NZ_VKLS01000688.1"/>
</dbReference>
<accession>A0A553XVT9</accession>
<feature type="transmembrane region" description="Helical" evidence="2">
    <location>
        <begin position="89"/>
        <end position="110"/>
    </location>
</feature>
<feature type="transmembrane region" description="Helical" evidence="2">
    <location>
        <begin position="40"/>
        <end position="58"/>
    </location>
</feature>
<dbReference type="OrthoDB" id="4350534at2"/>
<dbReference type="InterPro" id="IPR046253">
    <property type="entry name" value="DUF6286"/>
</dbReference>
<keyword evidence="5" id="KW-1185">Reference proteome</keyword>